<evidence type="ECO:0000256" key="7">
    <source>
        <dbReference type="ARBA" id="ARBA00047552"/>
    </source>
</evidence>
<dbReference type="AlphaFoldDB" id="A0A8J3RKG4"/>
<feature type="domain" description="Aminoacyl-tRNA synthetase class Ia" evidence="10">
    <location>
        <begin position="26"/>
        <end position="618"/>
    </location>
</feature>
<evidence type="ECO:0000256" key="1">
    <source>
        <dbReference type="ARBA" id="ARBA00022490"/>
    </source>
</evidence>
<dbReference type="InterPro" id="IPR002300">
    <property type="entry name" value="aa-tRNA-synth_Ia"/>
</dbReference>
<comment type="similarity">
    <text evidence="8">Belongs to the class-I aminoacyl-tRNA synthetase family. ValS type 2 subfamily.</text>
</comment>
<keyword evidence="2 8" id="KW-0436">Ligase</keyword>
<dbReference type="HAMAP" id="MF_02005">
    <property type="entry name" value="Val_tRNA_synth_type2"/>
    <property type="match status" value="1"/>
</dbReference>
<dbReference type="SUPFAM" id="SSF47323">
    <property type="entry name" value="Anticodon-binding domain of a subclass of class I aminoacyl-tRNA synthetases"/>
    <property type="match status" value="1"/>
</dbReference>
<dbReference type="Gene3D" id="3.90.740.10">
    <property type="entry name" value="Valyl/Leucyl/Isoleucyl-tRNA synthetase, editing domain"/>
    <property type="match status" value="1"/>
</dbReference>
<keyword evidence="5 8" id="KW-0648">Protein biosynthesis</keyword>
<dbReference type="InterPro" id="IPR013155">
    <property type="entry name" value="M/V/L/I-tRNA-synth_anticd-bd"/>
</dbReference>
<dbReference type="Proteomes" id="UP000616724">
    <property type="component" value="Unassembled WGS sequence"/>
</dbReference>
<dbReference type="CDD" id="cd07962">
    <property type="entry name" value="Anticodon_Ia_Val"/>
    <property type="match status" value="1"/>
</dbReference>
<evidence type="ECO:0000256" key="5">
    <source>
        <dbReference type="ARBA" id="ARBA00022917"/>
    </source>
</evidence>
<feature type="binding site" evidence="8">
    <location>
        <position position="583"/>
    </location>
    <ligand>
        <name>ATP</name>
        <dbReference type="ChEBI" id="CHEBI:30616"/>
    </ligand>
</feature>
<feature type="short sequence motif" description="'KMSKS' region" evidence="8">
    <location>
        <begin position="580"/>
        <end position="584"/>
    </location>
</feature>
<comment type="caution">
    <text evidence="12">The sequence shown here is derived from an EMBL/GenBank/DDBJ whole genome shotgun (WGS) entry which is preliminary data.</text>
</comment>
<comment type="function">
    <text evidence="8">Catalyzes the attachment of valine to tRNA(Val). As ValRS can inadvertently accommodate and process structurally similar amino acids such as threonine, to avoid such errors, it has a 'posttransfer' editing activity that hydrolyzes mischarged Thr-tRNA(Val) in a tRNA-dependent manner.</text>
</comment>
<keyword evidence="13" id="KW-1185">Reference proteome</keyword>
<accession>A0A8J3RKG4</accession>
<feature type="domain" description="Methionyl/Valyl/Leucyl/Isoleucyl-tRNA synthetase anticodon-binding" evidence="11">
    <location>
        <begin position="673"/>
        <end position="814"/>
    </location>
</feature>
<sequence length="859" mass="96526">MTNQRPRHAPMPEKPTLDGLEVVWAGRWEDEGTYRFDRSRTREEIYSIDTPPPTVSGSLHVGHVFSYTHTDTVARFQRMRGREVFYPMGWDDNGLPTERRVQNHFGVRCDPATAYDPSFQPPDKPGKQQIPISRRNFIELCERLTVEDEKAFEELWRRLGLSVDWTMTYATIDGGARAASQRAFLRNLARGEAYVAEAPTLWDVTFRTAVAQAELEDREWPGAFHRIAFTRPSGERIWIETTRPELIPACVALVAHPDDERYRPLFGATARTPLFGVEVPILAHHLAEPDKGSGIAMICTFGDVTDVVWWRELDLPTRAVIGWDGRILAEPPAGVPAEPYAELAGKTVHGARERIVEMLRASGEMPGEPEPVKRAVKFYEKGDKPLEIVTTRQWYIRNGGRDRVLREALLGRGAELTWRPPHMKVRYDNWVEGLAGDWLISRQRFFGVPIPVWYPLDADGEPDRSAPILPDESALPIDPSSDVPPGYTEDQRGKPEGFAGDPDVMDTWATSSLTPQIAGGWERDEDLFRRVFPMDLRPQAHEIIRTWLFSTVVRAHLEEDTLPWRNVAISGWILDPDRKKMSKSKGNVVTPMGLLEEYGSDAVRYWAASGRPGTDTAFDTGQIKIGRRLAIKILNASKFVLGFGAPQEPVPGDVLDGPETSVEAVRVTEPLDLSMLARLAEVVREATEAFESYDYTRALERTERFFWEFCDDYLELVKARAYGDAGDPGDAGARSARAALREALDVMLRLFAPFLPFVTEEVWSWWREGSVHRAAWPTPDDRGGDPELLPAVAEVLGRVRRAKSDARLSMRAEVSRLTVTGARADLVRRGQDDLCGAGAVEEFVLEPGEGDLTVEVVLV</sequence>
<feature type="region of interest" description="Disordered" evidence="9">
    <location>
        <begin position="463"/>
        <end position="500"/>
    </location>
</feature>
<dbReference type="GO" id="GO:0004832">
    <property type="term" value="F:valine-tRNA ligase activity"/>
    <property type="evidence" value="ECO:0007669"/>
    <property type="project" value="UniProtKB-UniRule"/>
</dbReference>
<dbReference type="InterPro" id="IPR048044">
    <property type="entry name" value="Valyl-tRNA_ligase_actino"/>
</dbReference>
<dbReference type="InterPro" id="IPR022874">
    <property type="entry name" value="Valine-tRNA_ligase_type_2"/>
</dbReference>
<dbReference type="PRINTS" id="PR00986">
    <property type="entry name" value="TRNASYNTHVAL"/>
</dbReference>
<organism evidence="12 13">
    <name type="scientific">Planobispora longispora</name>
    <dbReference type="NCBI Taxonomy" id="28887"/>
    <lineage>
        <taxon>Bacteria</taxon>
        <taxon>Bacillati</taxon>
        <taxon>Actinomycetota</taxon>
        <taxon>Actinomycetes</taxon>
        <taxon>Streptosporangiales</taxon>
        <taxon>Streptosporangiaceae</taxon>
        <taxon>Planobispora</taxon>
    </lineage>
</organism>
<evidence type="ECO:0000256" key="6">
    <source>
        <dbReference type="ARBA" id="ARBA00023146"/>
    </source>
</evidence>
<dbReference type="GO" id="GO:0006438">
    <property type="term" value="P:valyl-tRNA aminoacylation"/>
    <property type="evidence" value="ECO:0007669"/>
    <property type="project" value="UniProtKB-UniRule"/>
</dbReference>
<dbReference type="NCBIfam" id="NF009687">
    <property type="entry name" value="PRK13208.1"/>
    <property type="match status" value="1"/>
</dbReference>
<dbReference type="Pfam" id="PF00133">
    <property type="entry name" value="tRNA-synt_1"/>
    <property type="match status" value="1"/>
</dbReference>
<comment type="subunit">
    <text evidence="8">Monomer.</text>
</comment>
<dbReference type="PANTHER" id="PTHR11946:SF93">
    <property type="entry name" value="VALINE--TRNA LIGASE, CHLOROPLASTIC_MITOCHONDRIAL 2"/>
    <property type="match status" value="1"/>
</dbReference>
<dbReference type="Gene3D" id="3.40.50.620">
    <property type="entry name" value="HUPs"/>
    <property type="match status" value="2"/>
</dbReference>
<comment type="domain">
    <text evidence="8">ValRS has two distinct active sites: one for aminoacylation and one for editing. The misactivated threonine is translocated from the active site to the editing site.</text>
</comment>
<dbReference type="InterPro" id="IPR009008">
    <property type="entry name" value="Val/Leu/Ile-tRNA-synth_edit"/>
</dbReference>
<keyword evidence="6 8" id="KW-0030">Aminoacyl-tRNA synthetase</keyword>
<evidence type="ECO:0000256" key="3">
    <source>
        <dbReference type="ARBA" id="ARBA00022741"/>
    </source>
</evidence>
<dbReference type="InterPro" id="IPR014729">
    <property type="entry name" value="Rossmann-like_a/b/a_fold"/>
</dbReference>
<dbReference type="InterPro" id="IPR033705">
    <property type="entry name" value="Anticodon_Ia_Val"/>
</dbReference>
<evidence type="ECO:0000256" key="4">
    <source>
        <dbReference type="ARBA" id="ARBA00022840"/>
    </source>
</evidence>
<dbReference type="EMBL" id="BOOH01000021">
    <property type="protein sequence ID" value="GIH76589.1"/>
    <property type="molecule type" value="Genomic_DNA"/>
</dbReference>
<evidence type="ECO:0000256" key="9">
    <source>
        <dbReference type="SAM" id="MobiDB-lite"/>
    </source>
</evidence>
<dbReference type="GO" id="GO:0005829">
    <property type="term" value="C:cytosol"/>
    <property type="evidence" value="ECO:0007669"/>
    <property type="project" value="TreeGrafter"/>
</dbReference>
<evidence type="ECO:0000259" key="11">
    <source>
        <dbReference type="Pfam" id="PF08264"/>
    </source>
</evidence>
<dbReference type="NCBIfam" id="NF000540">
    <property type="entry name" value="alt_ValS"/>
    <property type="match status" value="1"/>
</dbReference>
<dbReference type="InterPro" id="IPR002303">
    <property type="entry name" value="Valyl-tRNA_ligase"/>
</dbReference>
<comment type="subcellular location">
    <subcellularLocation>
        <location evidence="8">Cytoplasm</location>
    </subcellularLocation>
</comment>
<dbReference type="GO" id="GO:0005524">
    <property type="term" value="F:ATP binding"/>
    <property type="evidence" value="ECO:0007669"/>
    <property type="project" value="UniProtKB-UniRule"/>
</dbReference>
<dbReference type="InterPro" id="IPR001412">
    <property type="entry name" value="aa-tRNA-synth_I_CS"/>
</dbReference>
<dbReference type="PANTHER" id="PTHR11946">
    <property type="entry name" value="VALYL-TRNA SYNTHETASES"/>
    <property type="match status" value="1"/>
</dbReference>
<protein>
    <recommendedName>
        <fullName evidence="8">Valine--tRNA ligase</fullName>
        <ecNumber evidence="8">6.1.1.9</ecNumber>
    </recommendedName>
    <alternativeName>
        <fullName evidence="8">Valyl-tRNA synthetase</fullName>
        <shortName evidence="8">ValRS</shortName>
    </alternativeName>
</protein>
<evidence type="ECO:0000259" key="10">
    <source>
        <dbReference type="Pfam" id="PF00133"/>
    </source>
</evidence>
<comment type="catalytic activity">
    <reaction evidence="7 8">
        <text>tRNA(Val) + L-valine + ATP = L-valyl-tRNA(Val) + AMP + diphosphate</text>
        <dbReference type="Rhea" id="RHEA:10704"/>
        <dbReference type="Rhea" id="RHEA-COMP:9672"/>
        <dbReference type="Rhea" id="RHEA-COMP:9708"/>
        <dbReference type="ChEBI" id="CHEBI:30616"/>
        <dbReference type="ChEBI" id="CHEBI:33019"/>
        <dbReference type="ChEBI" id="CHEBI:57762"/>
        <dbReference type="ChEBI" id="CHEBI:78442"/>
        <dbReference type="ChEBI" id="CHEBI:78537"/>
        <dbReference type="ChEBI" id="CHEBI:456215"/>
        <dbReference type="EC" id="6.1.1.9"/>
    </reaction>
</comment>
<keyword evidence="4 8" id="KW-0067">ATP-binding</keyword>
<proteinExistence type="inferred from homology"/>
<dbReference type="Pfam" id="PF08264">
    <property type="entry name" value="Anticodon_1"/>
    <property type="match status" value="1"/>
</dbReference>
<evidence type="ECO:0000256" key="2">
    <source>
        <dbReference type="ARBA" id="ARBA00022598"/>
    </source>
</evidence>
<reference evidence="12 13" key="1">
    <citation type="submission" date="2021-01" db="EMBL/GenBank/DDBJ databases">
        <title>Whole genome shotgun sequence of Planobispora longispora NBRC 13918.</title>
        <authorList>
            <person name="Komaki H."/>
            <person name="Tamura T."/>
        </authorList>
    </citation>
    <scope>NUCLEOTIDE SEQUENCE [LARGE SCALE GENOMIC DNA]</scope>
    <source>
        <strain evidence="12 13">NBRC 13918</strain>
    </source>
</reference>
<dbReference type="SUPFAM" id="SSF52374">
    <property type="entry name" value="Nucleotidylyl transferase"/>
    <property type="match status" value="1"/>
</dbReference>
<keyword evidence="3 8" id="KW-0547">Nucleotide-binding</keyword>
<dbReference type="InterPro" id="IPR009080">
    <property type="entry name" value="tRNAsynth_Ia_anticodon-bd"/>
</dbReference>
<dbReference type="Gene3D" id="1.10.730.10">
    <property type="entry name" value="Isoleucyl-tRNA Synthetase, Domain 1"/>
    <property type="match status" value="1"/>
</dbReference>
<dbReference type="EC" id="6.1.1.9" evidence="8"/>
<evidence type="ECO:0000313" key="12">
    <source>
        <dbReference type="EMBL" id="GIH76589.1"/>
    </source>
</evidence>
<gene>
    <name evidence="12" type="primary">valS_1</name>
    <name evidence="8" type="synonym">valS</name>
    <name evidence="12" type="ORF">Plo01_30180</name>
</gene>
<dbReference type="PROSITE" id="PS00178">
    <property type="entry name" value="AA_TRNA_LIGASE_I"/>
    <property type="match status" value="1"/>
</dbReference>
<dbReference type="SUPFAM" id="SSF50677">
    <property type="entry name" value="ValRS/IleRS/LeuRS editing domain"/>
    <property type="match status" value="1"/>
</dbReference>
<keyword evidence="1 8" id="KW-0963">Cytoplasm</keyword>
<dbReference type="GO" id="GO:0002161">
    <property type="term" value="F:aminoacyl-tRNA deacylase activity"/>
    <property type="evidence" value="ECO:0007669"/>
    <property type="project" value="InterPro"/>
</dbReference>
<evidence type="ECO:0000313" key="13">
    <source>
        <dbReference type="Proteomes" id="UP000616724"/>
    </source>
</evidence>
<dbReference type="RefSeq" id="WP_203891175.1">
    <property type="nucleotide sequence ID" value="NZ_BOOH01000021.1"/>
</dbReference>
<name>A0A8J3RKG4_9ACTN</name>
<feature type="short sequence motif" description="'HIGH' region" evidence="8">
    <location>
        <begin position="53"/>
        <end position="63"/>
    </location>
</feature>
<evidence type="ECO:0000256" key="8">
    <source>
        <dbReference type="HAMAP-Rule" id="MF_02005"/>
    </source>
</evidence>